<dbReference type="SMART" id="SM00248">
    <property type="entry name" value="ANK"/>
    <property type="match status" value="2"/>
</dbReference>
<dbReference type="PANTHER" id="PTHR24126:SF14">
    <property type="entry name" value="ANK_REP_REGION DOMAIN-CONTAINING PROTEIN"/>
    <property type="match status" value="1"/>
</dbReference>
<feature type="region of interest" description="Disordered" evidence="4">
    <location>
        <begin position="151"/>
        <end position="176"/>
    </location>
</feature>
<dbReference type="Proteomes" id="UP000190274">
    <property type="component" value="Chromosome F"/>
</dbReference>
<dbReference type="Gene3D" id="1.25.40.20">
    <property type="entry name" value="Ankyrin repeat-containing domain"/>
    <property type="match status" value="1"/>
</dbReference>
<dbReference type="GO" id="GO:0000056">
    <property type="term" value="P:ribosomal small subunit export from nucleus"/>
    <property type="evidence" value="ECO:0007669"/>
    <property type="project" value="EnsemblFungi"/>
</dbReference>
<accession>A0A1G4JMT8</accession>
<dbReference type="STRING" id="1266660.A0A1G4JMT8"/>
<evidence type="ECO:0000256" key="4">
    <source>
        <dbReference type="SAM" id="MobiDB-lite"/>
    </source>
</evidence>
<dbReference type="GO" id="GO:0032880">
    <property type="term" value="P:regulation of protein localization"/>
    <property type="evidence" value="ECO:0007669"/>
    <property type="project" value="EnsemblFungi"/>
</dbReference>
<feature type="repeat" description="ANK" evidence="3">
    <location>
        <begin position="89"/>
        <end position="109"/>
    </location>
</feature>
<dbReference type="InterPro" id="IPR002110">
    <property type="entry name" value="Ankyrin_rpt"/>
</dbReference>
<organism evidence="5 6">
    <name type="scientific">Lachancea dasiensis</name>
    <dbReference type="NCBI Taxonomy" id="1072105"/>
    <lineage>
        <taxon>Eukaryota</taxon>
        <taxon>Fungi</taxon>
        <taxon>Dikarya</taxon>
        <taxon>Ascomycota</taxon>
        <taxon>Saccharomycotina</taxon>
        <taxon>Saccharomycetes</taxon>
        <taxon>Saccharomycetales</taxon>
        <taxon>Saccharomycetaceae</taxon>
        <taxon>Lachancea</taxon>
    </lineage>
</organism>
<dbReference type="PROSITE" id="PS50297">
    <property type="entry name" value="ANK_REP_REGION"/>
    <property type="match status" value="2"/>
</dbReference>
<dbReference type="OrthoDB" id="10057496at2759"/>
<keyword evidence="2 3" id="KW-0040">ANK repeat</keyword>
<dbReference type="PANTHER" id="PTHR24126">
    <property type="entry name" value="ANKYRIN REPEAT, PH AND SEC7 DOMAIN CONTAINING PROTEIN SECG-RELATED"/>
    <property type="match status" value="1"/>
</dbReference>
<dbReference type="SUPFAM" id="SSF48403">
    <property type="entry name" value="Ankyrin repeat"/>
    <property type="match status" value="1"/>
</dbReference>
<proteinExistence type="predicted"/>
<dbReference type="GO" id="GO:0042274">
    <property type="term" value="P:ribosomal small subunit biogenesis"/>
    <property type="evidence" value="ECO:0007669"/>
    <property type="project" value="EnsemblFungi"/>
</dbReference>
<sequence>MGLHTEPLDQEDQDAIILDARSGDLESLRDIFSNLVDPKLILTCKDADTKSTPLHMAAANGHVEVVEYLASLVSDVSERTKWVNATNETGNTALHWASLNGKLECVQLLCDKLGADPFLRNSFDHDAIFEAERGSHDAVETFYLQKYDVEPEAQGSDGPVEDTVQYSEGTEVEQVTKDATEALRLETQKLSLEKEGGK</sequence>
<evidence type="ECO:0000313" key="5">
    <source>
        <dbReference type="EMBL" id="SCU91887.1"/>
    </source>
</evidence>
<reference evidence="5 6" key="1">
    <citation type="submission" date="2016-03" db="EMBL/GenBank/DDBJ databases">
        <authorList>
            <person name="Devillers H."/>
        </authorList>
    </citation>
    <scope>NUCLEOTIDE SEQUENCE [LARGE SCALE GENOMIC DNA]</scope>
    <source>
        <strain evidence="5">CBS 10888</strain>
    </source>
</reference>
<evidence type="ECO:0000256" key="1">
    <source>
        <dbReference type="ARBA" id="ARBA00022737"/>
    </source>
</evidence>
<keyword evidence="1" id="KW-0677">Repeat</keyword>
<gene>
    <name evidence="5" type="ORF">LADA_0F12772G</name>
</gene>
<dbReference type="GO" id="GO:0051082">
    <property type="term" value="F:unfolded protein binding"/>
    <property type="evidence" value="ECO:0007669"/>
    <property type="project" value="EnsemblFungi"/>
</dbReference>
<dbReference type="GO" id="GO:0034599">
    <property type="term" value="P:cellular response to oxidative stress"/>
    <property type="evidence" value="ECO:0007669"/>
    <property type="project" value="EnsemblFungi"/>
</dbReference>
<dbReference type="GO" id="GO:0005634">
    <property type="term" value="C:nucleus"/>
    <property type="evidence" value="ECO:0007669"/>
    <property type="project" value="EnsemblFungi"/>
</dbReference>
<dbReference type="GO" id="GO:0006970">
    <property type="term" value="P:response to osmotic stress"/>
    <property type="evidence" value="ECO:0007669"/>
    <property type="project" value="EnsemblFungi"/>
</dbReference>
<protein>
    <submittedName>
        <fullName evidence="5">LADA_0F12772g1_1</fullName>
    </submittedName>
</protein>
<dbReference type="PROSITE" id="PS50088">
    <property type="entry name" value="ANK_REPEAT"/>
    <property type="match status" value="2"/>
</dbReference>
<keyword evidence="6" id="KW-1185">Reference proteome</keyword>
<feature type="repeat" description="ANK" evidence="3">
    <location>
        <begin position="49"/>
        <end position="81"/>
    </location>
</feature>
<evidence type="ECO:0000256" key="2">
    <source>
        <dbReference type="ARBA" id="ARBA00023043"/>
    </source>
</evidence>
<evidence type="ECO:0000313" key="6">
    <source>
        <dbReference type="Proteomes" id="UP000190274"/>
    </source>
</evidence>
<dbReference type="AlphaFoldDB" id="A0A1G4JMT8"/>
<evidence type="ECO:0000256" key="3">
    <source>
        <dbReference type="PROSITE-ProRule" id="PRU00023"/>
    </source>
</evidence>
<name>A0A1G4JMT8_9SACH</name>
<dbReference type="InterPro" id="IPR036770">
    <property type="entry name" value="Ankyrin_rpt-contain_sf"/>
</dbReference>
<dbReference type="EMBL" id="LT598458">
    <property type="protein sequence ID" value="SCU91887.1"/>
    <property type="molecule type" value="Genomic_DNA"/>
</dbReference>
<dbReference type="Pfam" id="PF12796">
    <property type="entry name" value="Ank_2"/>
    <property type="match status" value="1"/>
</dbReference>